<dbReference type="PANTHER" id="PTHR22933:SF31">
    <property type="entry name" value="FI18007P1"/>
    <property type="match status" value="1"/>
</dbReference>
<dbReference type="SUPFAM" id="SSF57625">
    <property type="entry name" value="Invertebrate chitin-binding proteins"/>
    <property type="match status" value="1"/>
</dbReference>
<dbReference type="AlphaFoldDB" id="A0A7R8H520"/>
<dbReference type="PROSITE" id="PS50940">
    <property type="entry name" value="CHIT_BIND_II"/>
    <property type="match status" value="1"/>
</dbReference>
<dbReference type="SMART" id="SM00494">
    <property type="entry name" value="ChtBD2"/>
    <property type="match status" value="1"/>
</dbReference>
<evidence type="ECO:0000313" key="2">
    <source>
        <dbReference type="Proteomes" id="UP000675881"/>
    </source>
</evidence>
<dbReference type="InterPro" id="IPR002557">
    <property type="entry name" value="Chitin-bd_dom"/>
</dbReference>
<dbReference type="Proteomes" id="UP000675881">
    <property type="component" value="Chromosome 2"/>
</dbReference>
<dbReference type="Pfam" id="PF01607">
    <property type="entry name" value="CBM_14"/>
    <property type="match status" value="1"/>
</dbReference>
<evidence type="ECO:0000313" key="1">
    <source>
        <dbReference type="EMBL" id="CAF2870453.1"/>
    </source>
</evidence>
<dbReference type="GO" id="GO:0005576">
    <property type="term" value="C:extracellular region"/>
    <property type="evidence" value="ECO:0007669"/>
    <property type="project" value="InterPro"/>
</dbReference>
<organism evidence="1 2">
    <name type="scientific">Lepeophtheirus salmonis</name>
    <name type="common">Salmon louse</name>
    <name type="synonym">Caligus salmonis</name>
    <dbReference type="NCBI Taxonomy" id="72036"/>
    <lineage>
        <taxon>Eukaryota</taxon>
        <taxon>Metazoa</taxon>
        <taxon>Ecdysozoa</taxon>
        <taxon>Arthropoda</taxon>
        <taxon>Crustacea</taxon>
        <taxon>Multicrustacea</taxon>
        <taxon>Hexanauplia</taxon>
        <taxon>Copepoda</taxon>
        <taxon>Siphonostomatoida</taxon>
        <taxon>Caligidae</taxon>
        <taxon>Lepeophtheirus</taxon>
    </lineage>
</organism>
<dbReference type="Gene3D" id="2.170.140.10">
    <property type="entry name" value="Chitin binding domain"/>
    <property type="match status" value="1"/>
</dbReference>
<gene>
    <name evidence="1" type="ORF">LSAA_6371</name>
</gene>
<dbReference type="OrthoDB" id="6428908at2759"/>
<dbReference type="InterPro" id="IPR036508">
    <property type="entry name" value="Chitin-bd_dom_sf"/>
</dbReference>
<accession>A0A7R8H520</accession>
<keyword evidence="2" id="KW-1185">Reference proteome</keyword>
<name>A0A7R8H520_LEPSM</name>
<proteinExistence type="predicted"/>
<dbReference type="EMBL" id="HG994581">
    <property type="protein sequence ID" value="CAF2870453.1"/>
    <property type="molecule type" value="Genomic_DNA"/>
</dbReference>
<reference evidence="1" key="1">
    <citation type="submission" date="2021-02" db="EMBL/GenBank/DDBJ databases">
        <authorList>
            <person name="Bekaert M."/>
        </authorList>
    </citation>
    <scope>NUCLEOTIDE SEQUENCE</scope>
    <source>
        <strain evidence="1">IoA-00</strain>
    </source>
</reference>
<protein>
    <submittedName>
        <fullName evidence="1">(salmon louse) hypothetical protein</fullName>
    </submittedName>
</protein>
<dbReference type="PANTHER" id="PTHR22933">
    <property type="entry name" value="FI18007P1-RELATED"/>
    <property type="match status" value="1"/>
</dbReference>
<dbReference type="InterPro" id="IPR052976">
    <property type="entry name" value="Scoloptoxin-like"/>
</dbReference>
<sequence length="413" mass="47155">MSTSKSTLLRRGGETSASPENKLDSNVDLDLNIFGQRIILKNKNLKADDNIRIRQNDSFGILNEPSREKGLQSVQKYKDPFRHMMEMFHNALKFVKIDNILTHEEDVYEKYERPRRLEKTRTIQQEINPVFNRIGLRDENEKVDVKTPPTPTTRPQAGQKRILTGTRRRKPSKIHRKPLVAIQMSTPPIRTLPPTASSVHPALNNSFLRRLENVVHHFPRHPLPSPPPPLLPTSPRINGDTPSKPFKPSPKIIEGNFVPSTQAWTTKTGATNNKVTSGRRPPVVPRVPIIPKTQIPKFITTNGISNSGEKYRKGKGLNDDQRVTNNKDLLELYSTPSNFQCTNQEYPGLYADLETNCQTFHMCQVGGRQNTFICPVGTLFDQRYLVCNWSNQVNCRNSVEFYNINRKIYKPTS</sequence>
<dbReference type="GO" id="GO:0008061">
    <property type="term" value="F:chitin binding"/>
    <property type="evidence" value="ECO:0007669"/>
    <property type="project" value="InterPro"/>
</dbReference>